<feature type="transmembrane region" description="Helical" evidence="1">
    <location>
        <begin position="34"/>
        <end position="54"/>
    </location>
</feature>
<evidence type="ECO:0000256" key="1">
    <source>
        <dbReference type="SAM" id="Phobius"/>
    </source>
</evidence>
<organism evidence="3 4">
    <name type="scientific">Chryseobacterium tructae</name>
    <dbReference type="NCBI Taxonomy" id="1037380"/>
    <lineage>
        <taxon>Bacteria</taxon>
        <taxon>Pseudomonadati</taxon>
        <taxon>Bacteroidota</taxon>
        <taxon>Flavobacteriia</taxon>
        <taxon>Flavobacteriales</taxon>
        <taxon>Weeksellaceae</taxon>
        <taxon>Chryseobacterium group</taxon>
        <taxon>Chryseobacterium</taxon>
    </lineage>
</organism>
<keyword evidence="4" id="KW-1185">Reference proteome</keyword>
<accession>A0ABV7Y3A6</accession>
<dbReference type="EMBL" id="JBHRYO010000002">
    <property type="protein sequence ID" value="MFC3758695.1"/>
    <property type="molecule type" value="Genomic_DNA"/>
</dbReference>
<feature type="transmembrane region" description="Helical" evidence="1">
    <location>
        <begin position="61"/>
        <end position="87"/>
    </location>
</feature>
<dbReference type="EC" id="1.14.19.-" evidence="3"/>
<feature type="transmembrane region" description="Helical" evidence="1">
    <location>
        <begin position="229"/>
        <end position="250"/>
    </location>
</feature>
<feature type="transmembrane region" description="Helical" evidence="1">
    <location>
        <begin position="188"/>
        <end position="209"/>
    </location>
</feature>
<evidence type="ECO:0000313" key="3">
    <source>
        <dbReference type="EMBL" id="MFC3758695.1"/>
    </source>
</evidence>
<dbReference type="Proteomes" id="UP001595735">
    <property type="component" value="Unassembled WGS sequence"/>
</dbReference>
<evidence type="ECO:0000313" key="4">
    <source>
        <dbReference type="Proteomes" id="UP001595735"/>
    </source>
</evidence>
<sequence length="348" mass="41427">MKHQETSRQIRKEINQSYQQLKEDYPFLKRQDSIGLSIFLISIIVIVAVSIAWYKAIIPTWLMIIVNAFFMGVLHEIEHDLIHWLYFKRQKPIHHFMLLSVWILRPLTVNPWIRRTLHYHHHKFSGTLHDVEERAVTNGERWSVKRLLTLADVVLGGLFRLHQMFNDMDKEVKNGNLKQETSATLKRITFLSLIPLTIFAHVVLYLFFADLLLSLINTGFKTHFSFSSYIENLLSSLHVVIYTILLPNLLRQFCLHFITSNMHYFGDVEEGNVMEQTQVLNVWWTFPMQVFCFFFGWTHSIHHFVVNETFYVRHIGRKQAQNVLRKYGVRFNDLGTFRRANRFREFSK</sequence>
<proteinExistence type="predicted"/>
<evidence type="ECO:0000259" key="2">
    <source>
        <dbReference type="Pfam" id="PF00487"/>
    </source>
</evidence>
<dbReference type="InterPro" id="IPR005804">
    <property type="entry name" value="FA_desaturase_dom"/>
</dbReference>
<dbReference type="RefSeq" id="WP_378170922.1">
    <property type="nucleotide sequence ID" value="NZ_JBHRYO010000002.1"/>
</dbReference>
<comment type="caution">
    <text evidence="3">The sequence shown here is derived from an EMBL/GenBank/DDBJ whole genome shotgun (WGS) entry which is preliminary data.</text>
</comment>
<keyword evidence="1" id="KW-0472">Membrane</keyword>
<feature type="domain" description="Fatty acid desaturase" evidence="2">
    <location>
        <begin position="60"/>
        <end position="332"/>
    </location>
</feature>
<dbReference type="Pfam" id="PF00487">
    <property type="entry name" value="FA_desaturase"/>
    <property type="match status" value="1"/>
</dbReference>
<dbReference type="GO" id="GO:0016491">
    <property type="term" value="F:oxidoreductase activity"/>
    <property type="evidence" value="ECO:0007669"/>
    <property type="project" value="UniProtKB-KW"/>
</dbReference>
<keyword evidence="3" id="KW-0560">Oxidoreductase</keyword>
<keyword evidence="1" id="KW-0812">Transmembrane</keyword>
<gene>
    <name evidence="3" type="ORF">ACFONJ_22150</name>
</gene>
<reference evidence="4" key="1">
    <citation type="journal article" date="2019" name="Int. J. Syst. Evol. Microbiol.">
        <title>The Global Catalogue of Microorganisms (GCM) 10K type strain sequencing project: providing services to taxonomists for standard genome sequencing and annotation.</title>
        <authorList>
            <consortium name="The Broad Institute Genomics Platform"/>
            <consortium name="The Broad Institute Genome Sequencing Center for Infectious Disease"/>
            <person name="Wu L."/>
            <person name="Ma J."/>
        </authorList>
    </citation>
    <scope>NUCLEOTIDE SEQUENCE [LARGE SCALE GENOMIC DNA]</scope>
    <source>
        <strain evidence="4">CECT 7798</strain>
    </source>
</reference>
<keyword evidence="1" id="KW-1133">Transmembrane helix</keyword>
<name>A0ABV7Y3A6_9FLAO</name>
<protein>
    <submittedName>
        <fullName evidence="3">Fatty acid desaturase</fullName>
        <ecNumber evidence="3">1.14.19.-</ecNumber>
    </submittedName>
</protein>